<proteinExistence type="predicted"/>
<protein>
    <submittedName>
        <fullName evidence="1">Uncharacterized protein</fullName>
    </submittedName>
</protein>
<dbReference type="EMBL" id="FLQZ01000132">
    <property type="protein sequence ID" value="SBT15476.1"/>
    <property type="molecule type" value="Genomic_DNA"/>
</dbReference>
<keyword evidence="2" id="KW-1185">Reference proteome</keyword>
<reference evidence="2" key="1">
    <citation type="submission" date="2016-06" db="EMBL/GenBank/DDBJ databases">
        <authorList>
            <person name="Rodrigo-Torres L."/>
            <person name="Arahal D.R."/>
        </authorList>
    </citation>
    <scope>NUCLEOTIDE SEQUENCE [LARGE SCALE GENOMIC DNA]</scope>
    <source>
        <strain evidence="2">CECT 7224</strain>
    </source>
</reference>
<dbReference type="Proteomes" id="UP000092819">
    <property type="component" value="Unassembled WGS sequence"/>
</dbReference>
<accession>A0A1C3JJT8</accession>
<evidence type="ECO:0000313" key="1">
    <source>
        <dbReference type="EMBL" id="SBT15476.1"/>
    </source>
</evidence>
<evidence type="ECO:0000313" key="2">
    <source>
        <dbReference type="Proteomes" id="UP000092819"/>
    </source>
</evidence>
<gene>
    <name evidence="1" type="ORF">VCE7224_04265</name>
</gene>
<sequence length="47" mass="5322">MTLCQISSWNCQGKFPRKLAFDSWLHVKVRAENRCVVFVEGQSGHGA</sequence>
<name>A0A1C3JJT8_9VIBR</name>
<organism evidence="1 2">
    <name type="scientific">Vibrio celticus</name>
    <dbReference type="NCBI Taxonomy" id="446372"/>
    <lineage>
        <taxon>Bacteria</taxon>
        <taxon>Pseudomonadati</taxon>
        <taxon>Pseudomonadota</taxon>
        <taxon>Gammaproteobacteria</taxon>
        <taxon>Vibrionales</taxon>
        <taxon>Vibrionaceae</taxon>
        <taxon>Vibrio</taxon>
    </lineage>
</organism>
<dbReference type="AlphaFoldDB" id="A0A1C3JJT8"/>